<sequence>MSKAVCKVCPCQSCKQTSLSHNSVNDMRSSPTNEELASFAGELADAARGVILPYWRQPIDVESKMEDHRAIAESPVTIADQRAEEAMRAMIEGRYPGHGIYGEEHGQVRTDAEYVWVLDPIDGTKSFITGKPLFGTLIACLRDGEPVIGLIDQCVLDERWVGIVDVGTTLNGKPVTTSGCTQLSESMMYATTPHMFHEGEESTKFEQMCKTVKRPLYGADCYAYALVASGFGADLVVESDLGLYDYCALVPVVEGAGGVMTDWRGKRLTLGNHESSKGRVVACANSSLHREAIAVLGETYVQTGSLAATILRRDILCSLAVGVGIGMMCSRKR</sequence>
<evidence type="ECO:0000256" key="11">
    <source>
        <dbReference type="ARBA" id="ARBA00049158"/>
    </source>
</evidence>
<accession>K0TQ41</accession>
<dbReference type="OrthoDB" id="10254945at2759"/>
<evidence type="ECO:0000256" key="6">
    <source>
        <dbReference type="ARBA" id="ARBA00022723"/>
    </source>
</evidence>
<keyword evidence="14" id="KW-1185">Reference proteome</keyword>
<comment type="catalytic activity">
    <reaction evidence="11">
        <text>L-histidinol phosphate + H2O = L-histidinol + phosphate</text>
        <dbReference type="Rhea" id="RHEA:14465"/>
        <dbReference type="ChEBI" id="CHEBI:15377"/>
        <dbReference type="ChEBI" id="CHEBI:43474"/>
        <dbReference type="ChEBI" id="CHEBI:57699"/>
        <dbReference type="ChEBI" id="CHEBI:57980"/>
        <dbReference type="EC" id="3.1.3.15"/>
    </reaction>
</comment>
<feature type="binding site" evidence="12">
    <location>
        <position position="103"/>
    </location>
    <ligand>
        <name>Mg(2+)</name>
        <dbReference type="ChEBI" id="CHEBI:18420"/>
        <label>1</label>
        <note>catalytic</note>
    </ligand>
</feature>
<dbReference type="PROSITE" id="PS00629">
    <property type="entry name" value="IMP_1"/>
    <property type="match status" value="1"/>
</dbReference>
<keyword evidence="9" id="KW-0368">Histidine biosynthesis</keyword>
<dbReference type="NCBIfam" id="TIGR02067">
    <property type="entry name" value="his_9_HisN"/>
    <property type="match status" value="1"/>
</dbReference>
<dbReference type="GO" id="GO:0046872">
    <property type="term" value="F:metal ion binding"/>
    <property type="evidence" value="ECO:0007669"/>
    <property type="project" value="UniProtKB-KW"/>
</dbReference>
<proteinExistence type="inferred from homology"/>
<feature type="binding site" evidence="12">
    <location>
        <position position="245"/>
    </location>
    <ligand>
        <name>Mg(2+)</name>
        <dbReference type="ChEBI" id="CHEBI:18420"/>
        <label>1</label>
        <note>catalytic</note>
    </ligand>
</feature>
<comment type="similarity">
    <text evidence="3">Belongs to the inositol monophosphatase superfamily.</text>
</comment>
<dbReference type="eggNOG" id="KOG2951">
    <property type="taxonomic scope" value="Eukaryota"/>
</dbReference>
<evidence type="ECO:0000313" key="14">
    <source>
        <dbReference type="Proteomes" id="UP000266841"/>
    </source>
</evidence>
<evidence type="ECO:0000313" key="13">
    <source>
        <dbReference type="EMBL" id="EJK75387.1"/>
    </source>
</evidence>
<dbReference type="EMBL" id="AGNL01002959">
    <property type="protein sequence ID" value="EJK75387.1"/>
    <property type="molecule type" value="Genomic_DNA"/>
</dbReference>
<comment type="pathway">
    <text evidence="2">Amino-acid biosynthesis; L-histidine biosynthesis; L-histidine from 5-phospho-alpha-D-ribose 1-diphosphate: step 8/9.</text>
</comment>
<dbReference type="SUPFAM" id="SSF56655">
    <property type="entry name" value="Carbohydrate phosphatase"/>
    <property type="match status" value="1"/>
</dbReference>
<feature type="binding site" evidence="12">
    <location>
        <position position="119"/>
    </location>
    <ligand>
        <name>Mg(2+)</name>
        <dbReference type="ChEBI" id="CHEBI:18420"/>
        <label>1</label>
        <note>catalytic</note>
    </ligand>
</feature>
<keyword evidence="8 12" id="KW-0460">Magnesium</keyword>
<keyword evidence="5" id="KW-0028">Amino-acid biosynthesis</keyword>
<organism evidence="13 14">
    <name type="scientific">Thalassiosira oceanica</name>
    <name type="common">Marine diatom</name>
    <dbReference type="NCBI Taxonomy" id="159749"/>
    <lineage>
        <taxon>Eukaryota</taxon>
        <taxon>Sar</taxon>
        <taxon>Stramenopiles</taxon>
        <taxon>Ochrophyta</taxon>
        <taxon>Bacillariophyta</taxon>
        <taxon>Coscinodiscophyceae</taxon>
        <taxon>Thalassiosirophycidae</taxon>
        <taxon>Thalassiosirales</taxon>
        <taxon>Thalassiosiraceae</taxon>
        <taxon>Thalassiosira</taxon>
    </lineage>
</organism>
<dbReference type="PANTHER" id="PTHR43200:SF6">
    <property type="entry name" value="3'(2'),5'-BISPHOSPHATE NUCLEOTIDASE"/>
    <property type="match status" value="1"/>
</dbReference>
<evidence type="ECO:0000256" key="12">
    <source>
        <dbReference type="PIRSR" id="PIRSR600760-2"/>
    </source>
</evidence>
<dbReference type="OMA" id="AYGDFWS"/>
<feature type="binding site" evidence="12">
    <location>
        <position position="121"/>
    </location>
    <ligand>
        <name>Mg(2+)</name>
        <dbReference type="ChEBI" id="CHEBI:18420"/>
        <label>1</label>
        <note>catalytic</note>
    </ligand>
</feature>
<dbReference type="InterPro" id="IPR011809">
    <property type="entry name" value="His_9_proposed"/>
</dbReference>
<dbReference type="Pfam" id="PF00459">
    <property type="entry name" value="Inositol_P"/>
    <property type="match status" value="1"/>
</dbReference>
<protein>
    <recommendedName>
        <fullName evidence="4">histidinol-phosphatase</fullName>
        <ecNumber evidence="4">3.1.3.15</ecNumber>
    </recommendedName>
    <alternativeName>
        <fullName evidence="10">Histidinol-phosphate phosphatase</fullName>
    </alternativeName>
</protein>
<dbReference type="AlphaFoldDB" id="K0TQ41"/>
<dbReference type="CDD" id="cd01641">
    <property type="entry name" value="Bacterial_IMPase_like_1"/>
    <property type="match status" value="1"/>
</dbReference>
<reference evidence="13 14" key="1">
    <citation type="journal article" date="2012" name="Genome Biol.">
        <title>Genome and low-iron response of an oceanic diatom adapted to chronic iron limitation.</title>
        <authorList>
            <person name="Lommer M."/>
            <person name="Specht M."/>
            <person name="Roy A.S."/>
            <person name="Kraemer L."/>
            <person name="Andreson R."/>
            <person name="Gutowska M.A."/>
            <person name="Wolf J."/>
            <person name="Bergner S.V."/>
            <person name="Schilhabel M.B."/>
            <person name="Klostermeier U.C."/>
            <person name="Beiko R.G."/>
            <person name="Rosenstiel P."/>
            <person name="Hippler M."/>
            <person name="Laroche J."/>
        </authorList>
    </citation>
    <scope>NUCLEOTIDE SEQUENCE [LARGE SCALE GENOMIC DNA]</scope>
    <source>
        <strain evidence="13 14">CCMP1005</strain>
    </source>
</reference>
<keyword evidence="7" id="KW-0378">Hydrolase</keyword>
<dbReference type="Proteomes" id="UP000266841">
    <property type="component" value="Unassembled WGS sequence"/>
</dbReference>
<dbReference type="InterPro" id="IPR051090">
    <property type="entry name" value="Inositol_monoP_superfamily"/>
</dbReference>
<dbReference type="InterPro" id="IPR020583">
    <property type="entry name" value="Inositol_monoP_metal-BS"/>
</dbReference>
<dbReference type="GO" id="GO:0004401">
    <property type="term" value="F:histidinol-phosphatase activity"/>
    <property type="evidence" value="ECO:0007669"/>
    <property type="project" value="UniProtKB-EC"/>
</dbReference>
<name>K0TQ41_THAOC</name>
<evidence type="ECO:0000256" key="3">
    <source>
        <dbReference type="ARBA" id="ARBA00009759"/>
    </source>
</evidence>
<gene>
    <name evidence="13" type="ORF">THAOC_02890</name>
</gene>
<evidence type="ECO:0000256" key="2">
    <source>
        <dbReference type="ARBA" id="ARBA00004970"/>
    </source>
</evidence>
<dbReference type="InterPro" id="IPR000760">
    <property type="entry name" value="Inositol_monophosphatase-like"/>
</dbReference>
<dbReference type="FunFam" id="3.40.190.80:FF:000013">
    <property type="entry name" value="Inositol monophosphatase"/>
    <property type="match status" value="1"/>
</dbReference>
<comment type="cofactor">
    <cofactor evidence="1 12">
        <name>Mg(2+)</name>
        <dbReference type="ChEBI" id="CHEBI:18420"/>
    </cofactor>
</comment>
<dbReference type="PANTHER" id="PTHR43200">
    <property type="entry name" value="PHOSPHATASE"/>
    <property type="match status" value="1"/>
</dbReference>
<dbReference type="PRINTS" id="PR00377">
    <property type="entry name" value="IMPHPHTASES"/>
</dbReference>
<dbReference type="EC" id="3.1.3.15" evidence="4"/>
<evidence type="ECO:0000256" key="5">
    <source>
        <dbReference type="ARBA" id="ARBA00022605"/>
    </source>
</evidence>
<evidence type="ECO:0000256" key="10">
    <source>
        <dbReference type="ARBA" id="ARBA00033209"/>
    </source>
</evidence>
<evidence type="ECO:0000256" key="8">
    <source>
        <dbReference type="ARBA" id="ARBA00022842"/>
    </source>
</evidence>
<dbReference type="UniPathway" id="UPA00031">
    <property type="reaction ID" value="UER00013"/>
</dbReference>
<evidence type="ECO:0000256" key="9">
    <source>
        <dbReference type="ARBA" id="ARBA00023102"/>
    </source>
</evidence>
<dbReference type="Gene3D" id="3.40.190.80">
    <property type="match status" value="1"/>
</dbReference>
<feature type="binding site" evidence="12">
    <location>
        <position position="122"/>
    </location>
    <ligand>
        <name>Mg(2+)</name>
        <dbReference type="ChEBI" id="CHEBI:18420"/>
        <label>1</label>
        <note>catalytic</note>
    </ligand>
</feature>
<dbReference type="GO" id="GO:0000105">
    <property type="term" value="P:L-histidine biosynthetic process"/>
    <property type="evidence" value="ECO:0007669"/>
    <property type="project" value="UniProtKB-UniPathway"/>
</dbReference>
<evidence type="ECO:0000256" key="7">
    <source>
        <dbReference type="ARBA" id="ARBA00022801"/>
    </source>
</evidence>
<evidence type="ECO:0000256" key="4">
    <source>
        <dbReference type="ARBA" id="ARBA00013085"/>
    </source>
</evidence>
<keyword evidence="6 12" id="KW-0479">Metal-binding</keyword>
<evidence type="ECO:0000256" key="1">
    <source>
        <dbReference type="ARBA" id="ARBA00001946"/>
    </source>
</evidence>
<dbReference type="Gene3D" id="3.30.540.10">
    <property type="entry name" value="Fructose-1,6-Bisphosphatase, subunit A, domain 1"/>
    <property type="match status" value="1"/>
</dbReference>
<comment type="caution">
    <text evidence="13">The sequence shown here is derived from an EMBL/GenBank/DDBJ whole genome shotgun (WGS) entry which is preliminary data.</text>
</comment>